<dbReference type="SUPFAM" id="SSF54975">
    <property type="entry name" value="Acylphosphatase/BLUF domain-like"/>
    <property type="match status" value="1"/>
</dbReference>
<dbReference type="Gene3D" id="3.90.870.50">
    <property type="match status" value="1"/>
</dbReference>
<comment type="caution">
    <text evidence="13">The sequence shown here is derived from an EMBL/GenBank/DDBJ whole genome shotgun (WGS) entry which is preliminary data.</text>
</comment>
<feature type="domain" description="YrdC-like" evidence="12">
    <location>
        <begin position="208"/>
        <end position="394"/>
    </location>
</feature>
<feature type="compositionally biased region" description="Basic and acidic residues" evidence="10">
    <location>
        <begin position="791"/>
        <end position="803"/>
    </location>
</feature>
<dbReference type="InterPro" id="IPR006070">
    <property type="entry name" value="Sua5-like_dom"/>
</dbReference>
<evidence type="ECO:0000256" key="4">
    <source>
        <dbReference type="ARBA" id="ARBA00022723"/>
    </source>
</evidence>
<dbReference type="RefSeq" id="WP_264072164.1">
    <property type="nucleotide sequence ID" value="NZ_JACKTY010000057.1"/>
</dbReference>
<dbReference type="InterPro" id="IPR004421">
    <property type="entry name" value="Carbamoyltransferase_HypF"/>
</dbReference>
<feature type="domain" description="Acylphosphatase-like" evidence="11">
    <location>
        <begin position="12"/>
        <end position="102"/>
    </location>
</feature>
<evidence type="ECO:0000313" key="14">
    <source>
        <dbReference type="Proteomes" id="UP001526201"/>
    </source>
</evidence>
<keyword evidence="9" id="KW-0378">Hydrolase</keyword>
<dbReference type="InterPro" id="IPR017945">
    <property type="entry name" value="DHBP_synth_RibB-like_a/b_dom"/>
</dbReference>
<dbReference type="Pfam" id="PF00708">
    <property type="entry name" value="Acylphosphatase"/>
    <property type="match status" value="1"/>
</dbReference>
<proteinExistence type="inferred from homology"/>
<gene>
    <name evidence="13" type="primary">hypF</name>
    <name evidence="13" type="ORF">H7J73_33100</name>
</gene>
<dbReference type="PROSITE" id="PS51163">
    <property type="entry name" value="YRDC"/>
    <property type="match status" value="1"/>
</dbReference>
<sequence length="809" mass="85200">MRGSRSAPATVRVRLDITGVVQGVGFRPAVARVAADFCLSGFVFNDAGSVQCELEGPADRVEAAVRGIRDQPPPMARIDGFRTVPLIPHGASTFEHSFQILDSQTGDAAHTLVPPDVATCADCLRELRDPADRRFGHPFITCTNCGPRYTVITDLPYDRPATTMDPFAMCTRCADEYRDSADRRFHAQTIACRDCGPTLSWSGPATDTDPITAAAHALNSGLIIAIKGIGGYHLACRADDPDAVALLRKRKNRPAKPFAVMAADLAAARRFVAVDAATAAVLESPPAPIVLTPKRGGSTVVDAVAPGLAELGVMLAYSPVHHLLFDHLGAVPLVMTSANQGGSPIVFRDGDLDWIDGLCDGILTHDRPIQVSCEDSVVAVEADGAVVPIRRSRGFAPLPVTVQSRADSVIVATGGDLKTTFCLMGADGYAHMSSHLGDMADPRTQSCFDAALDHLAFMTDRRPKTVACDLHPSYATTRWAQRRSRAVVGVQHHHAHAVSLLAEHQRLGTPIIAVAFDGTGYGADGTIWGGELLAITDPAVFTRVGHLAPFALPGGDGAVRHPARIALDLMHRAGVGWSGDLAPVEAVGEQGLAILAQQIPRGIGCVATTSMGRLFDGVASLLGVCHEVSYEGQAAIELEHLARSGDAAHWPVEFAFREAVFDPRPVVVGLVAGIRAGIGRADLAAAFHAAVVHATVWTASECARSAGISTIGLTGGVFVNRILLNGIRAALTGGGFEVLTHRIVPCNDGGLALGQAAIAAAAQQLAEKEVAYVSRNSRQGDRDLGGVGYPDVDRRLRRDHEEGVSGVPA</sequence>
<dbReference type="Pfam" id="PF01300">
    <property type="entry name" value="Sua5_yciO_yrdC"/>
    <property type="match status" value="1"/>
</dbReference>
<feature type="region of interest" description="Disordered" evidence="10">
    <location>
        <begin position="777"/>
        <end position="809"/>
    </location>
</feature>
<evidence type="ECO:0000256" key="2">
    <source>
        <dbReference type="ARBA" id="ARBA00008097"/>
    </source>
</evidence>
<dbReference type="Proteomes" id="UP001526201">
    <property type="component" value="Unassembled WGS sequence"/>
</dbReference>
<dbReference type="SUPFAM" id="SSF55821">
    <property type="entry name" value="YrdC/RibB"/>
    <property type="match status" value="1"/>
</dbReference>
<name>A0ABT3CN37_9MYCO</name>
<comment type="pathway">
    <text evidence="1">Protein modification; [NiFe] hydrogenase maturation.</text>
</comment>
<keyword evidence="3" id="KW-0436">Ligase</keyword>
<evidence type="ECO:0000256" key="3">
    <source>
        <dbReference type="ARBA" id="ARBA00022598"/>
    </source>
</evidence>
<dbReference type="InterPro" id="IPR017968">
    <property type="entry name" value="Acylphosphatase_CS"/>
</dbReference>
<dbReference type="Pfam" id="PF17788">
    <property type="entry name" value="HypF_C"/>
    <property type="match status" value="1"/>
</dbReference>
<evidence type="ECO:0000256" key="8">
    <source>
        <dbReference type="PIRNR" id="PIRNR006256"/>
    </source>
</evidence>
<keyword evidence="14" id="KW-1185">Reference proteome</keyword>
<dbReference type="SUPFAM" id="SSF53067">
    <property type="entry name" value="Actin-like ATPase domain"/>
    <property type="match status" value="1"/>
</dbReference>
<evidence type="ECO:0000256" key="7">
    <source>
        <dbReference type="ARBA" id="ARBA00048220"/>
    </source>
</evidence>
<accession>A0ABT3CN37</accession>
<evidence type="ECO:0000256" key="5">
    <source>
        <dbReference type="ARBA" id="ARBA00022771"/>
    </source>
</evidence>
<evidence type="ECO:0000256" key="10">
    <source>
        <dbReference type="SAM" id="MobiDB-lite"/>
    </source>
</evidence>
<evidence type="ECO:0000256" key="1">
    <source>
        <dbReference type="ARBA" id="ARBA00004711"/>
    </source>
</evidence>
<comment type="catalytic activity">
    <reaction evidence="9">
        <text>an acyl phosphate + H2O = a carboxylate + phosphate + H(+)</text>
        <dbReference type="Rhea" id="RHEA:14965"/>
        <dbReference type="ChEBI" id="CHEBI:15377"/>
        <dbReference type="ChEBI" id="CHEBI:15378"/>
        <dbReference type="ChEBI" id="CHEBI:29067"/>
        <dbReference type="ChEBI" id="CHEBI:43474"/>
        <dbReference type="ChEBI" id="CHEBI:59918"/>
        <dbReference type="EC" id="3.6.1.7"/>
    </reaction>
</comment>
<dbReference type="InterPro" id="IPR001792">
    <property type="entry name" value="Acylphosphatase-like_dom"/>
</dbReference>
<dbReference type="Gene3D" id="3.30.420.360">
    <property type="match status" value="1"/>
</dbReference>
<dbReference type="PROSITE" id="PS51160">
    <property type="entry name" value="ACYLPHOSPHATASE_3"/>
    <property type="match status" value="1"/>
</dbReference>
<feature type="active site" evidence="9">
    <location>
        <position position="27"/>
    </location>
</feature>
<dbReference type="EMBL" id="JACKTY010000057">
    <property type="protein sequence ID" value="MCV7230855.1"/>
    <property type="molecule type" value="Genomic_DNA"/>
</dbReference>
<keyword evidence="6" id="KW-0862">Zinc</keyword>
<evidence type="ECO:0000256" key="9">
    <source>
        <dbReference type="PROSITE-ProRule" id="PRU00520"/>
    </source>
</evidence>
<dbReference type="InterPro" id="IPR051060">
    <property type="entry name" value="Carbamoyltrans_HypF-like"/>
</dbReference>
<dbReference type="PROSITE" id="PS00150">
    <property type="entry name" value="ACYLPHOSPHATASE_1"/>
    <property type="match status" value="1"/>
</dbReference>
<organism evidence="13 14">
    <name type="scientific">Mycolicibacterium komossense</name>
    <dbReference type="NCBI Taxonomy" id="1779"/>
    <lineage>
        <taxon>Bacteria</taxon>
        <taxon>Bacillati</taxon>
        <taxon>Actinomycetota</taxon>
        <taxon>Actinomycetes</taxon>
        <taxon>Mycobacteriales</taxon>
        <taxon>Mycobacteriaceae</taxon>
        <taxon>Mycolicibacterium</taxon>
    </lineage>
</organism>
<dbReference type="InterPro" id="IPR011125">
    <property type="entry name" value="Znf_HypF"/>
</dbReference>
<dbReference type="EC" id="6.2.-.-" evidence="8"/>
<comment type="catalytic activity">
    <reaction evidence="7">
        <text>C-terminal L-cysteinyl-[HypE protein] + carbamoyl phosphate + ATP + H2O = C-terminal S-carboxamide-L-cysteinyl-[HypE protein] + AMP + phosphate + diphosphate + H(+)</text>
        <dbReference type="Rhea" id="RHEA:55636"/>
        <dbReference type="Rhea" id="RHEA-COMP:14247"/>
        <dbReference type="Rhea" id="RHEA-COMP:14392"/>
        <dbReference type="ChEBI" id="CHEBI:15377"/>
        <dbReference type="ChEBI" id="CHEBI:15378"/>
        <dbReference type="ChEBI" id="CHEBI:30616"/>
        <dbReference type="ChEBI" id="CHEBI:33019"/>
        <dbReference type="ChEBI" id="CHEBI:43474"/>
        <dbReference type="ChEBI" id="CHEBI:58228"/>
        <dbReference type="ChEBI" id="CHEBI:76913"/>
        <dbReference type="ChEBI" id="CHEBI:139126"/>
        <dbReference type="ChEBI" id="CHEBI:456215"/>
    </reaction>
</comment>
<comment type="similarity">
    <text evidence="2 8">Belongs to the carbamoyltransferase HypF family.</text>
</comment>
<protein>
    <recommendedName>
        <fullName evidence="8">Carbamoyltransferase</fullName>
        <ecNumber evidence="8">6.2.-.-</ecNumber>
    </recommendedName>
</protein>
<dbReference type="PANTHER" id="PTHR42959:SF1">
    <property type="entry name" value="CARBAMOYLTRANSFERASE HYPF"/>
    <property type="match status" value="1"/>
</dbReference>
<keyword evidence="5" id="KW-0863">Zinc-finger</keyword>
<evidence type="ECO:0000259" key="12">
    <source>
        <dbReference type="PROSITE" id="PS51163"/>
    </source>
</evidence>
<dbReference type="PANTHER" id="PTHR42959">
    <property type="entry name" value="CARBAMOYLTRANSFERASE"/>
    <property type="match status" value="1"/>
</dbReference>
<dbReference type="InterPro" id="IPR055128">
    <property type="entry name" value="HypF_C_2"/>
</dbReference>
<evidence type="ECO:0000259" key="11">
    <source>
        <dbReference type="PROSITE" id="PS51160"/>
    </source>
</evidence>
<dbReference type="InterPro" id="IPR041440">
    <property type="entry name" value="HypF_C"/>
</dbReference>
<dbReference type="Gene3D" id="3.30.420.40">
    <property type="match status" value="1"/>
</dbReference>
<dbReference type="InterPro" id="IPR043129">
    <property type="entry name" value="ATPase_NBD"/>
</dbReference>
<keyword evidence="4" id="KW-0479">Metal-binding</keyword>
<evidence type="ECO:0000256" key="6">
    <source>
        <dbReference type="ARBA" id="ARBA00022833"/>
    </source>
</evidence>
<dbReference type="NCBIfam" id="TIGR00143">
    <property type="entry name" value="hypF"/>
    <property type="match status" value="1"/>
</dbReference>
<feature type="active site" evidence="9">
    <location>
        <position position="45"/>
    </location>
</feature>
<dbReference type="Gene3D" id="3.30.110.120">
    <property type="match status" value="1"/>
</dbReference>
<dbReference type="InterPro" id="IPR036046">
    <property type="entry name" value="Acylphosphatase-like_dom_sf"/>
</dbReference>
<dbReference type="PIRSF" id="PIRSF006256">
    <property type="entry name" value="CMPcnvr_hdrg_mat"/>
    <property type="match status" value="1"/>
</dbReference>
<dbReference type="Pfam" id="PF07503">
    <property type="entry name" value="zf-HYPF"/>
    <property type="match status" value="2"/>
</dbReference>
<evidence type="ECO:0000313" key="13">
    <source>
        <dbReference type="EMBL" id="MCV7230855.1"/>
    </source>
</evidence>
<dbReference type="Pfam" id="PF22521">
    <property type="entry name" value="HypF_C_2"/>
    <property type="match status" value="1"/>
</dbReference>
<reference evidence="13 14" key="1">
    <citation type="journal article" date="2022" name="BMC Genomics">
        <title>Comparative genome analysis of mycobacteria focusing on tRNA and non-coding RNA.</title>
        <authorList>
            <person name="Behra P.R.K."/>
            <person name="Pettersson B.M.F."/>
            <person name="Ramesh M."/>
            <person name="Das S."/>
            <person name="Dasgupta S."/>
            <person name="Kirsebom L.A."/>
        </authorList>
    </citation>
    <scope>NUCLEOTIDE SEQUENCE [LARGE SCALE GENOMIC DNA]</scope>
    <source>
        <strain evidence="13 14">DSM 44078</strain>
    </source>
</reference>